<evidence type="ECO:0000313" key="1">
    <source>
        <dbReference type="EMBL" id="KKL46588.1"/>
    </source>
</evidence>
<dbReference type="Pfam" id="PF13262">
    <property type="entry name" value="DUF4054"/>
    <property type="match status" value="1"/>
</dbReference>
<dbReference type="AlphaFoldDB" id="A0A0F9CB14"/>
<dbReference type="EMBL" id="LAZR01033975">
    <property type="protein sequence ID" value="KKL46588.1"/>
    <property type="molecule type" value="Genomic_DNA"/>
</dbReference>
<comment type="caution">
    <text evidence="1">The sequence shown here is derived from an EMBL/GenBank/DDBJ whole genome shotgun (WGS) entry which is preliminary data.</text>
</comment>
<reference evidence="1" key="1">
    <citation type="journal article" date="2015" name="Nature">
        <title>Complex archaea that bridge the gap between prokaryotes and eukaryotes.</title>
        <authorList>
            <person name="Spang A."/>
            <person name="Saw J.H."/>
            <person name="Jorgensen S.L."/>
            <person name="Zaremba-Niedzwiedzka K."/>
            <person name="Martijn J."/>
            <person name="Lind A.E."/>
            <person name="van Eijk R."/>
            <person name="Schleper C."/>
            <person name="Guy L."/>
            <person name="Ettema T.J."/>
        </authorList>
    </citation>
    <scope>NUCLEOTIDE SEQUENCE</scope>
</reference>
<name>A0A0F9CB14_9ZZZZ</name>
<dbReference type="InterPro" id="IPR025127">
    <property type="entry name" value="DUF4054"/>
</dbReference>
<organism evidence="1">
    <name type="scientific">marine sediment metagenome</name>
    <dbReference type="NCBI Taxonomy" id="412755"/>
    <lineage>
        <taxon>unclassified sequences</taxon>
        <taxon>metagenomes</taxon>
        <taxon>ecological metagenomes</taxon>
    </lineage>
</organism>
<protein>
    <recommendedName>
        <fullName evidence="2">DUF4054 domain-containing protein</fullName>
    </recommendedName>
</protein>
<accession>A0A0F9CB14</accession>
<gene>
    <name evidence="1" type="ORF">LCGC14_2344050</name>
</gene>
<sequence length="118" mass="13120">MAITVTPGDIAERFPEFAQLDKGVIQRWIDEAACNVSETQWSKRANSAVEFLTAHFLALFASPDCDEPGAGPVSSEREGQLQATYKVGDIFAEDDLGTTKYGRRFKTMLRTVFVTRKV</sequence>
<evidence type="ECO:0008006" key="2">
    <source>
        <dbReference type="Google" id="ProtNLM"/>
    </source>
</evidence>
<proteinExistence type="predicted"/>